<organism evidence="1 2">
    <name type="scientific">Canavalia gladiata</name>
    <name type="common">Sword bean</name>
    <name type="synonym">Dolichos gladiatus</name>
    <dbReference type="NCBI Taxonomy" id="3824"/>
    <lineage>
        <taxon>Eukaryota</taxon>
        <taxon>Viridiplantae</taxon>
        <taxon>Streptophyta</taxon>
        <taxon>Embryophyta</taxon>
        <taxon>Tracheophyta</taxon>
        <taxon>Spermatophyta</taxon>
        <taxon>Magnoliopsida</taxon>
        <taxon>eudicotyledons</taxon>
        <taxon>Gunneridae</taxon>
        <taxon>Pentapetalae</taxon>
        <taxon>rosids</taxon>
        <taxon>fabids</taxon>
        <taxon>Fabales</taxon>
        <taxon>Fabaceae</taxon>
        <taxon>Papilionoideae</taxon>
        <taxon>50 kb inversion clade</taxon>
        <taxon>NPAAA clade</taxon>
        <taxon>indigoferoid/millettioid clade</taxon>
        <taxon>Phaseoleae</taxon>
        <taxon>Canavalia</taxon>
    </lineage>
</organism>
<keyword evidence="2" id="KW-1185">Reference proteome</keyword>
<evidence type="ECO:0000313" key="1">
    <source>
        <dbReference type="EMBL" id="KAK7345171.1"/>
    </source>
</evidence>
<sequence>MAQCCPNAVLYSGLGFKWLSWKVAYMAQLKGISNVGTSASSFPMVLKVTKCMILKSTSLWTRTVIFKFEARTLCVQSLEQIGEENEPKLRSERALQVKVHIYSTEIATMYLRLRSLHRLMIHSDHTED</sequence>
<name>A0AAN9QSH3_CANGL</name>
<evidence type="ECO:0000313" key="2">
    <source>
        <dbReference type="Proteomes" id="UP001367508"/>
    </source>
</evidence>
<dbReference type="Proteomes" id="UP001367508">
    <property type="component" value="Unassembled WGS sequence"/>
</dbReference>
<dbReference type="AlphaFoldDB" id="A0AAN9QSH3"/>
<protein>
    <submittedName>
        <fullName evidence="1">Uncharacterized protein</fullName>
    </submittedName>
</protein>
<comment type="caution">
    <text evidence="1">The sequence shown here is derived from an EMBL/GenBank/DDBJ whole genome shotgun (WGS) entry which is preliminary data.</text>
</comment>
<accession>A0AAN9QSH3</accession>
<proteinExistence type="predicted"/>
<dbReference type="EMBL" id="JAYMYQ010000003">
    <property type="protein sequence ID" value="KAK7345171.1"/>
    <property type="molecule type" value="Genomic_DNA"/>
</dbReference>
<gene>
    <name evidence="1" type="ORF">VNO77_15702</name>
</gene>
<reference evidence="1 2" key="1">
    <citation type="submission" date="2024-01" db="EMBL/GenBank/DDBJ databases">
        <title>The genomes of 5 underutilized Papilionoideae crops provide insights into root nodulation and disease resistanc.</title>
        <authorList>
            <person name="Jiang F."/>
        </authorList>
    </citation>
    <scope>NUCLEOTIDE SEQUENCE [LARGE SCALE GENOMIC DNA]</scope>
    <source>
        <strain evidence="1">LVBAO_FW01</strain>
        <tissue evidence="1">Leaves</tissue>
    </source>
</reference>